<name>G9FH55_9CAUD</name>
<sequence>MHDKNTAETLDKAIARLNELLGGSYWQIEHSEALFHEWLVAVPLPDGITHPDTEIGTRRNWIRTQGRDLAAMLSDAADKVAEALAMRGAA</sequence>
<dbReference type="EMBL" id="JN116824">
    <property type="protein sequence ID" value="AEV51944.1"/>
    <property type="molecule type" value="Genomic_DNA"/>
</dbReference>
<dbReference type="KEGG" id="vg:11541466"/>
<dbReference type="Proteomes" id="UP000005431">
    <property type="component" value="Segment"/>
</dbReference>
<organism evidence="1 2">
    <name type="scientific">Rhodococcus phage REQ3</name>
    <dbReference type="NCBI Taxonomy" id="1109714"/>
    <lineage>
        <taxon>Viruses</taxon>
        <taxon>Duplodnaviria</taxon>
        <taxon>Heunggongvirae</taxon>
        <taxon>Uroviricota</taxon>
        <taxon>Caudoviricetes</taxon>
        <taxon>Caudoviricetes incertae sedis</taxon>
        <taxon>Wodongavirus</taxon>
        <taxon>Wodongavirus REQ3</taxon>
    </lineage>
</organism>
<dbReference type="GeneID" id="11541466"/>
<keyword evidence="1" id="KW-0255">Endonuclease</keyword>
<keyword evidence="1" id="KW-0540">Nuclease</keyword>
<keyword evidence="1" id="KW-0378">Hydrolase</keyword>
<evidence type="ECO:0000313" key="2">
    <source>
        <dbReference type="Proteomes" id="UP000005431"/>
    </source>
</evidence>
<reference evidence="1 2" key="1">
    <citation type="submission" date="2011-06" db="EMBL/GenBank/DDBJ databases">
        <title>Two lysogenic phages can make up a single lytic phage.</title>
        <authorList>
            <person name="Petrovski S."/>
        </authorList>
    </citation>
    <scope>NUCLEOTIDE SEQUENCE [LARGE SCALE GENOMIC DNA]</scope>
</reference>
<proteinExistence type="predicted"/>
<accession>G9FH55</accession>
<evidence type="ECO:0000313" key="1">
    <source>
        <dbReference type="EMBL" id="AEV51944.1"/>
    </source>
</evidence>
<protein>
    <submittedName>
        <fullName evidence="1">Endonuclease</fullName>
    </submittedName>
</protein>
<dbReference type="RefSeq" id="YP_005087200.1">
    <property type="nucleotide sequence ID" value="NC_016654.1"/>
</dbReference>
<dbReference type="GO" id="GO:0004519">
    <property type="term" value="F:endonuclease activity"/>
    <property type="evidence" value="ECO:0007669"/>
    <property type="project" value="UniProtKB-KW"/>
</dbReference>
<keyword evidence="2" id="KW-1185">Reference proteome</keyword>